<sequence length="224" mass="24249">MAATPSPRRTRVRSRSSSVESLEVAARAIVAMAKPRTATLEAVPESEPHAAHDEFVAHSEDEGDMQEVEVNLHIEAGFSGDDPHADSQARSLSADDLQTSMRLQKAEGAGAVDQDEDEDEEDEDEDEEDEDSSAAELLARVKKLDTCPPPPTPRTARAHWNLNRGEESDELSAGELSPLRGTRARAEKSPRTQVAKGAPYVPPPGTRAAVMMEKGKGRAALRHK</sequence>
<feature type="compositionally biased region" description="Acidic residues" evidence="1">
    <location>
        <begin position="113"/>
        <end position="133"/>
    </location>
</feature>
<dbReference type="Proteomes" id="UP001201163">
    <property type="component" value="Unassembled WGS sequence"/>
</dbReference>
<evidence type="ECO:0000313" key="3">
    <source>
        <dbReference type="Proteomes" id="UP001201163"/>
    </source>
</evidence>
<comment type="caution">
    <text evidence="2">The sequence shown here is derived from an EMBL/GenBank/DDBJ whole genome shotgun (WGS) entry which is preliminary data.</text>
</comment>
<organism evidence="2 3">
    <name type="scientific">Lactarius akahatsu</name>
    <dbReference type="NCBI Taxonomy" id="416441"/>
    <lineage>
        <taxon>Eukaryota</taxon>
        <taxon>Fungi</taxon>
        <taxon>Dikarya</taxon>
        <taxon>Basidiomycota</taxon>
        <taxon>Agaricomycotina</taxon>
        <taxon>Agaricomycetes</taxon>
        <taxon>Russulales</taxon>
        <taxon>Russulaceae</taxon>
        <taxon>Lactarius</taxon>
    </lineage>
</organism>
<feature type="region of interest" description="Disordered" evidence="1">
    <location>
        <begin position="1"/>
        <end position="21"/>
    </location>
</feature>
<evidence type="ECO:0000256" key="1">
    <source>
        <dbReference type="SAM" id="MobiDB-lite"/>
    </source>
</evidence>
<dbReference type="EMBL" id="JAKELL010000023">
    <property type="protein sequence ID" value="KAH8992228.1"/>
    <property type="molecule type" value="Genomic_DNA"/>
</dbReference>
<feature type="region of interest" description="Disordered" evidence="1">
    <location>
        <begin position="73"/>
        <end position="208"/>
    </location>
</feature>
<dbReference type="AlphaFoldDB" id="A0AAD4QDY1"/>
<accession>A0AAD4QDY1</accession>
<reference evidence="2" key="1">
    <citation type="submission" date="2022-01" db="EMBL/GenBank/DDBJ databases">
        <title>Comparative genomics reveals a dynamic genome evolution in the ectomycorrhizal milk-cap (Lactarius) mushrooms.</title>
        <authorList>
            <consortium name="DOE Joint Genome Institute"/>
            <person name="Lebreton A."/>
            <person name="Tang N."/>
            <person name="Kuo A."/>
            <person name="LaButti K."/>
            <person name="Drula E."/>
            <person name="Barry K."/>
            <person name="Clum A."/>
            <person name="Lipzen A."/>
            <person name="Mousain D."/>
            <person name="Ng V."/>
            <person name="Wang R."/>
            <person name="Wang X."/>
            <person name="Dai Y."/>
            <person name="Henrissat B."/>
            <person name="Grigoriev I.V."/>
            <person name="Guerin-Laguette A."/>
            <person name="Yu F."/>
            <person name="Martin F.M."/>
        </authorList>
    </citation>
    <scope>NUCLEOTIDE SEQUENCE</scope>
    <source>
        <strain evidence="2">QP</strain>
    </source>
</reference>
<protein>
    <submittedName>
        <fullName evidence="2">Uncharacterized protein</fullName>
    </submittedName>
</protein>
<proteinExistence type="predicted"/>
<gene>
    <name evidence="2" type="ORF">EDB92DRAFT_593943</name>
</gene>
<evidence type="ECO:0000313" key="2">
    <source>
        <dbReference type="EMBL" id="KAH8992228.1"/>
    </source>
</evidence>
<feature type="compositionally biased region" description="Polar residues" evidence="1">
    <location>
        <begin position="88"/>
        <end position="102"/>
    </location>
</feature>
<name>A0AAD4QDY1_9AGAM</name>
<keyword evidence="3" id="KW-1185">Reference proteome</keyword>